<dbReference type="Proteomes" id="UP001501721">
    <property type="component" value="Unassembled WGS sequence"/>
</dbReference>
<evidence type="ECO:0000256" key="1">
    <source>
        <dbReference type="SAM" id="MobiDB-lite"/>
    </source>
</evidence>
<gene>
    <name evidence="2" type="ORF">GCM10010422_43760</name>
</gene>
<organism evidence="2 3">
    <name type="scientific">Streptomyces graminearus</name>
    <dbReference type="NCBI Taxonomy" id="284030"/>
    <lineage>
        <taxon>Bacteria</taxon>
        <taxon>Bacillati</taxon>
        <taxon>Actinomycetota</taxon>
        <taxon>Actinomycetes</taxon>
        <taxon>Kitasatosporales</taxon>
        <taxon>Streptomycetaceae</taxon>
        <taxon>Streptomyces</taxon>
    </lineage>
</organism>
<evidence type="ECO:0000313" key="2">
    <source>
        <dbReference type="EMBL" id="GAA2492194.1"/>
    </source>
</evidence>
<feature type="region of interest" description="Disordered" evidence="1">
    <location>
        <begin position="32"/>
        <end position="102"/>
    </location>
</feature>
<protein>
    <submittedName>
        <fullName evidence="2">Uncharacterized protein</fullName>
    </submittedName>
</protein>
<proteinExistence type="predicted"/>
<reference evidence="2 3" key="1">
    <citation type="journal article" date="2019" name="Int. J. Syst. Evol. Microbiol.">
        <title>The Global Catalogue of Microorganisms (GCM) 10K type strain sequencing project: providing services to taxonomists for standard genome sequencing and annotation.</title>
        <authorList>
            <consortium name="The Broad Institute Genomics Platform"/>
            <consortium name="The Broad Institute Genome Sequencing Center for Infectious Disease"/>
            <person name="Wu L."/>
            <person name="Ma J."/>
        </authorList>
    </citation>
    <scope>NUCLEOTIDE SEQUENCE [LARGE SCALE GENOMIC DNA]</scope>
    <source>
        <strain evidence="2 3">JCM 6923</strain>
    </source>
</reference>
<comment type="caution">
    <text evidence="2">The sequence shown here is derived from an EMBL/GenBank/DDBJ whole genome shotgun (WGS) entry which is preliminary data.</text>
</comment>
<evidence type="ECO:0000313" key="3">
    <source>
        <dbReference type="Proteomes" id="UP001501721"/>
    </source>
</evidence>
<accession>A0ABN3LZM6</accession>
<feature type="compositionally biased region" description="Gly residues" evidence="1">
    <location>
        <begin position="41"/>
        <end position="51"/>
    </location>
</feature>
<dbReference type="EMBL" id="BAAATL010000020">
    <property type="protein sequence ID" value="GAA2492194.1"/>
    <property type="molecule type" value="Genomic_DNA"/>
</dbReference>
<keyword evidence="3" id="KW-1185">Reference proteome</keyword>
<name>A0ABN3LZM6_9ACTN</name>
<sequence length="102" mass="10398">MRGETGAVPDRHMQTAETVVPVLVGEVSTEGGVQQGADLGEFGGVEIGGVGEAEPDGHDHPCGTRPSTRAGNWKRAGKPARGVRLSGPSFGRAGGQPMCGYV</sequence>